<protein>
    <recommendedName>
        <fullName evidence="8">DDE Tnp4 domain-containing protein</fullName>
    </recommendedName>
</protein>
<comment type="cofactor">
    <cofactor evidence="1">
        <name>a divalent metal cation</name>
        <dbReference type="ChEBI" id="CHEBI:60240"/>
    </cofactor>
</comment>
<sequence>MYMDIRADTAKCFQYTLMCIATFDFILLRVGHRPEKKATHFRQPSFRGRTPYCNIEICLPRISLLALHFGHLLLMPHGRVNSKCHRNADMNFDFLPVPRKEQLHGVIGEYYRVWNPQKCFGSLDGKHCEIKCPPNSGLSYYNYFKYVSIVLQGLADARKKFVAIEVGSKGRRSDGGIFSSSVLFKTLEENQYLMLSLLIKRSFLKSTYFTAISCSYSYCCSKIFNNWLSSVRKCVECAFGILHEKWGIFSKPIETSYGSAYITIHVACLLHNIVREMNGNQDQLDDHKADEEIDNRRHMKSTRRAELRRVATKFLYLTAGGQYGQFNLRSEGAIGVTLTRTHSASSLLRAKSAVFPP</sequence>
<evidence type="ECO:0000313" key="10">
    <source>
        <dbReference type="Proteomes" id="UP001159363"/>
    </source>
</evidence>
<proteinExistence type="inferred from homology"/>
<organism evidence="9 10">
    <name type="scientific">Dryococelus australis</name>
    <dbReference type="NCBI Taxonomy" id="614101"/>
    <lineage>
        <taxon>Eukaryota</taxon>
        <taxon>Metazoa</taxon>
        <taxon>Ecdysozoa</taxon>
        <taxon>Arthropoda</taxon>
        <taxon>Hexapoda</taxon>
        <taxon>Insecta</taxon>
        <taxon>Pterygota</taxon>
        <taxon>Neoptera</taxon>
        <taxon>Polyneoptera</taxon>
        <taxon>Phasmatodea</taxon>
        <taxon>Verophasmatodea</taxon>
        <taxon>Anareolatae</taxon>
        <taxon>Phasmatidae</taxon>
        <taxon>Eurycanthinae</taxon>
        <taxon>Dryococelus</taxon>
    </lineage>
</organism>
<evidence type="ECO:0000256" key="7">
    <source>
        <dbReference type="ARBA" id="ARBA00023242"/>
    </source>
</evidence>
<dbReference type="Proteomes" id="UP001159363">
    <property type="component" value="Chromosome 4"/>
</dbReference>
<evidence type="ECO:0000313" key="9">
    <source>
        <dbReference type="EMBL" id="KAJ8882907.1"/>
    </source>
</evidence>
<feature type="domain" description="DDE Tnp4" evidence="8">
    <location>
        <begin position="123"/>
        <end position="272"/>
    </location>
</feature>
<gene>
    <name evidence="9" type="ORF">PR048_014741</name>
</gene>
<comment type="caution">
    <text evidence="9">The sequence shown here is derived from an EMBL/GenBank/DDBJ whole genome shotgun (WGS) entry which is preliminary data.</text>
</comment>
<evidence type="ECO:0000256" key="2">
    <source>
        <dbReference type="ARBA" id="ARBA00004123"/>
    </source>
</evidence>
<evidence type="ECO:0000256" key="4">
    <source>
        <dbReference type="ARBA" id="ARBA00022722"/>
    </source>
</evidence>
<comment type="subcellular location">
    <subcellularLocation>
        <location evidence="2">Nucleus</location>
    </subcellularLocation>
</comment>
<comment type="similarity">
    <text evidence="3">Belongs to the HARBI1 family.</text>
</comment>
<keyword evidence="6" id="KW-0378">Hydrolase</keyword>
<dbReference type="EMBL" id="JARBHB010000005">
    <property type="protein sequence ID" value="KAJ8882907.1"/>
    <property type="molecule type" value="Genomic_DNA"/>
</dbReference>
<evidence type="ECO:0000256" key="5">
    <source>
        <dbReference type="ARBA" id="ARBA00022723"/>
    </source>
</evidence>
<dbReference type="PANTHER" id="PTHR22930">
    <property type="match status" value="1"/>
</dbReference>
<name>A0ABQ9HF88_9NEOP</name>
<keyword evidence="10" id="KW-1185">Reference proteome</keyword>
<dbReference type="InterPro" id="IPR027806">
    <property type="entry name" value="HARBI1_dom"/>
</dbReference>
<evidence type="ECO:0000256" key="6">
    <source>
        <dbReference type="ARBA" id="ARBA00022801"/>
    </source>
</evidence>
<dbReference type="Pfam" id="PF13359">
    <property type="entry name" value="DDE_Tnp_4"/>
    <property type="match status" value="1"/>
</dbReference>
<evidence type="ECO:0000256" key="1">
    <source>
        <dbReference type="ARBA" id="ARBA00001968"/>
    </source>
</evidence>
<dbReference type="InterPro" id="IPR045249">
    <property type="entry name" value="HARBI1-like"/>
</dbReference>
<keyword evidence="4" id="KW-0540">Nuclease</keyword>
<evidence type="ECO:0000259" key="8">
    <source>
        <dbReference type="Pfam" id="PF13359"/>
    </source>
</evidence>
<keyword evidence="7" id="KW-0539">Nucleus</keyword>
<evidence type="ECO:0000256" key="3">
    <source>
        <dbReference type="ARBA" id="ARBA00006958"/>
    </source>
</evidence>
<reference evidence="9 10" key="1">
    <citation type="submission" date="2023-02" db="EMBL/GenBank/DDBJ databases">
        <title>LHISI_Scaffold_Assembly.</title>
        <authorList>
            <person name="Stuart O.P."/>
            <person name="Cleave R."/>
            <person name="Magrath M.J.L."/>
            <person name="Mikheyev A.S."/>
        </authorList>
    </citation>
    <scope>NUCLEOTIDE SEQUENCE [LARGE SCALE GENOMIC DNA]</scope>
    <source>
        <strain evidence="9">Daus_M_001</strain>
        <tissue evidence="9">Leg muscle</tissue>
    </source>
</reference>
<keyword evidence="5" id="KW-0479">Metal-binding</keyword>
<dbReference type="PANTHER" id="PTHR22930:SF269">
    <property type="entry name" value="NUCLEASE HARBI1-LIKE PROTEIN"/>
    <property type="match status" value="1"/>
</dbReference>
<accession>A0ABQ9HF88</accession>